<sequence>MPCTEQGAVSQQRNQKPPQPAADNRRKTHSAQQRSMGRERERRVRQPPTDRQTDRDSNQPNNRPAISRQHVTSVVTARPPARNQGTNQRTPPLPIAYGGRGLTRQPDGLPPPPSPRRLRRLRPARAWLAASPIVRLKEM</sequence>
<reference evidence="2 3" key="1">
    <citation type="journal article" date="2023" name="Commun. Biol.">
        <title>Reorganization of the ancestral sex-determining regions during the evolution of trioecy in Pleodorina starrii.</title>
        <authorList>
            <person name="Takahashi K."/>
            <person name="Suzuki S."/>
            <person name="Kawai-Toyooka H."/>
            <person name="Yamamoto K."/>
            <person name="Hamaji T."/>
            <person name="Ootsuki R."/>
            <person name="Yamaguchi H."/>
            <person name="Kawachi M."/>
            <person name="Higashiyama T."/>
            <person name="Nozaki H."/>
        </authorList>
    </citation>
    <scope>NUCLEOTIDE SEQUENCE [LARGE SCALE GENOMIC DNA]</scope>
    <source>
        <strain evidence="2 3">NIES-4479</strain>
    </source>
</reference>
<feature type="compositionally biased region" description="Polar residues" evidence="1">
    <location>
        <begin position="58"/>
        <end position="75"/>
    </location>
</feature>
<keyword evidence="3" id="KW-1185">Reference proteome</keyword>
<dbReference type="Proteomes" id="UP001165080">
    <property type="component" value="Unassembled WGS sequence"/>
</dbReference>
<dbReference type="EMBL" id="BRXU01000022">
    <property type="protein sequence ID" value="GLC58441.1"/>
    <property type="molecule type" value="Genomic_DNA"/>
</dbReference>
<comment type="caution">
    <text evidence="2">The sequence shown here is derived from an EMBL/GenBank/DDBJ whole genome shotgun (WGS) entry which is preliminary data.</text>
</comment>
<organism evidence="2 3">
    <name type="scientific">Pleodorina starrii</name>
    <dbReference type="NCBI Taxonomy" id="330485"/>
    <lineage>
        <taxon>Eukaryota</taxon>
        <taxon>Viridiplantae</taxon>
        <taxon>Chlorophyta</taxon>
        <taxon>core chlorophytes</taxon>
        <taxon>Chlorophyceae</taxon>
        <taxon>CS clade</taxon>
        <taxon>Chlamydomonadales</taxon>
        <taxon>Volvocaceae</taxon>
        <taxon>Pleodorina</taxon>
    </lineage>
</organism>
<dbReference type="AlphaFoldDB" id="A0A9W6F7E2"/>
<name>A0A9W6F7E2_9CHLO</name>
<evidence type="ECO:0000256" key="1">
    <source>
        <dbReference type="SAM" id="MobiDB-lite"/>
    </source>
</evidence>
<proteinExistence type="predicted"/>
<accession>A0A9W6F7E2</accession>
<protein>
    <submittedName>
        <fullName evidence="2">Uncharacterized protein</fullName>
    </submittedName>
</protein>
<evidence type="ECO:0000313" key="2">
    <source>
        <dbReference type="EMBL" id="GLC58441.1"/>
    </source>
</evidence>
<feature type="region of interest" description="Disordered" evidence="1">
    <location>
        <begin position="1"/>
        <end position="118"/>
    </location>
</feature>
<gene>
    <name evidence="2" type="primary">PLESTB002037</name>
    <name evidence="2" type="ORF">PLESTB_001359400</name>
</gene>
<evidence type="ECO:0000313" key="3">
    <source>
        <dbReference type="Proteomes" id="UP001165080"/>
    </source>
</evidence>
<feature type="compositionally biased region" description="Polar residues" evidence="1">
    <location>
        <begin position="7"/>
        <end position="16"/>
    </location>
</feature>